<evidence type="ECO:0000256" key="1">
    <source>
        <dbReference type="ARBA" id="ARBA00022679"/>
    </source>
</evidence>
<evidence type="ECO:0000313" key="5">
    <source>
        <dbReference type="Proteomes" id="UP001596516"/>
    </source>
</evidence>
<dbReference type="Pfam" id="PF00534">
    <property type="entry name" value="Glycos_transf_1"/>
    <property type="match status" value="1"/>
</dbReference>
<comment type="caution">
    <text evidence="4">The sequence shown here is derived from an EMBL/GenBank/DDBJ whole genome shotgun (WGS) entry which is preliminary data.</text>
</comment>
<sequence length="424" mass="46722">MTLRANDAAREGANEGSPPPARLLDLTRLLSRAGQGPLTGIDRVELAYLRRLLQEDVPLFALMRASPVDVLLDRHGIAAFADRISGDTPWGRPDLLARILARGGRDTRSRARSTVRRLALARAAGPLLGPMLRRHLPSGTAYLNIGHSNLKPRVLQAVRSVPRARITVFLHDTIPVDFPQFAGAGQVERFADSLATVSAHADLVIYNSEQSRRDAERHFSGMERVPEGLVAHLAVEPPRPEPAQLPPGLPLDRPWFVTIGTIEPRKNHALLLDLWQQMHEALPPSSIPRLFIIGRRGWKNEALFRRLDEAPFMGDTVIELAGLDDGAVAALLQGARALLFPSHAEGFGLPLLEAAALGVPVICNDLPIYREFAGSYPIYAPVHDRYQWARKLAEALDDEAMPRPAAILDLPSWNKHFQSVLKLT</sequence>
<dbReference type="CDD" id="cd03809">
    <property type="entry name" value="GT4_MtfB-like"/>
    <property type="match status" value="1"/>
</dbReference>
<keyword evidence="5" id="KW-1185">Reference proteome</keyword>
<name>A0ABW2UH24_9RHOB</name>
<keyword evidence="1" id="KW-0808">Transferase</keyword>
<dbReference type="RefSeq" id="WP_377397612.1">
    <property type="nucleotide sequence ID" value="NZ_JBHTFQ010000001.1"/>
</dbReference>
<dbReference type="PANTHER" id="PTHR46401:SF2">
    <property type="entry name" value="GLYCOSYLTRANSFERASE WBBK-RELATED"/>
    <property type="match status" value="1"/>
</dbReference>
<accession>A0ABW2UH24</accession>
<evidence type="ECO:0000259" key="3">
    <source>
        <dbReference type="Pfam" id="PF00534"/>
    </source>
</evidence>
<evidence type="ECO:0000313" key="4">
    <source>
        <dbReference type="EMBL" id="MFC7702719.1"/>
    </source>
</evidence>
<dbReference type="InterPro" id="IPR001296">
    <property type="entry name" value="Glyco_trans_1"/>
</dbReference>
<organism evidence="4 5">
    <name type="scientific">Plastorhodobacter daqingensis</name>
    <dbReference type="NCBI Taxonomy" id="1387281"/>
    <lineage>
        <taxon>Bacteria</taxon>
        <taxon>Pseudomonadati</taxon>
        <taxon>Pseudomonadota</taxon>
        <taxon>Alphaproteobacteria</taxon>
        <taxon>Rhodobacterales</taxon>
        <taxon>Paracoccaceae</taxon>
        <taxon>Plastorhodobacter</taxon>
    </lineage>
</organism>
<feature type="domain" description="Glycosyl transferase family 1" evidence="3">
    <location>
        <begin position="248"/>
        <end position="402"/>
    </location>
</feature>
<dbReference type="SUPFAM" id="SSF53756">
    <property type="entry name" value="UDP-Glycosyltransferase/glycogen phosphorylase"/>
    <property type="match status" value="1"/>
</dbReference>
<dbReference type="Proteomes" id="UP001596516">
    <property type="component" value="Unassembled WGS sequence"/>
</dbReference>
<dbReference type="EMBL" id="JBHTFQ010000001">
    <property type="protein sequence ID" value="MFC7702719.1"/>
    <property type="molecule type" value="Genomic_DNA"/>
</dbReference>
<feature type="region of interest" description="Disordered" evidence="2">
    <location>
        <begin position="1"/>
        <end position="21"/>
    </location>
</feature>
<reference evidence="5" key="1">
    <citation type="journal article" date="2019" name="Int. J. Syst. Evol. Microbiol.">
        <title>The Global Catalogue of Microorganisms (GCM) 10K type strain sequencing project: providing services to taxonomists for standard genome sequencing and annotation.</title>
        <authorList>
            <consortium name="The Broad Institute Genomics Platform"/>
            <consortium name="The Broad Institute Genome Sequencing Center for Infectious Disease"/>
            <person name="Wu L."/>
            <person name="Ma J."/>
        </authorList>
    </citation>
    <scope>NUCLEOTIDE SEQUENCE [LARGE SCALE GENOMIC DNA]</scope>
    <source>
        <strain evidence="5">CGMCC 1.12750</strain>
    </source>
</reference>
<gene>
    <name evidence="4" type="ORF">ACFQXB_00740</name>
</gene>
<protein>
    <submittedName>
        <fullName evidence="4">Glycosyltransferase family 4 protein</fullName>
    </submittedName>
</protein>
<evidence type="ECO:0000256" key="2">
    <source>
        <dbReference type="SAM" id="MobiDB-lite"/>
    </source>
</evidence>
<dbReference type="PANTHER" id="PTHR46401">
    <property type="entry name" value="GLYCOSYLTRANSFERASE WBBK-RELATED"/>
    <property type="match status" value="1"/>
</dbReference>
<dbReference type="Gene3D" id="3.40.50.2000">
    <property type="entry name" value="Glycogen Phosphorylase B"/>
    <property type="match status" value="1"/>
</dbReference>
<proteinExistence type="predicted"/>